<dbReference type="Proteomes" id="UP000005632">
    <property type="component" value="Chromosome"/>
</dbReference>
<dbReference type="InterPro" id="IPR004629">
    <property type="entry name" value="WecG_TagA_CpsF"/>
</dbReference>
<dbReference type="NCBIfam" id="TIGR00696">
    <property type="entry name" value="wecG_tagA_cpsF"/>
    <property type="match status" value="1"/>
</dbReference>
<organism evidence="3 4">
    <name type="scientific">Sphaerochaeta pleomorpha (strain ATCC BAA-1885 / DSM 22778 / Grapes)</name>
    <dbReference type="NCBI Taxonomy" id="158190"/>
    <lineage>
        <taxon>Bacteria</taxon>
        <taxon>Pseudomonadati</taxon>
        <taxon>Spirochaetota</taxon>
        <taxon>Spirochaetia</taxon>
        <taxon>Spirochaetales</taxon>
        <taxon>Sphaerochaetaceae</taxon>
        <taxon>Sphaerochaeta</taxon>
    </lineage>
</organism>
<dbReference type="Pfam" id="PF03808">
    <property type="entry name" value="Glyco_tran_WecG"/>
    <property type="match status" value="1"/>
</dbReference>
<dbReference type="STRING" id="158190.SpiGrapes_2258"/>
<evidence type="ECO:0000256" key="1">
    <source>
        <dbReference type="ARBA" id="ARBA00022676"/>
    </source>
</evidence>
<accession>G8QSA4</accession>
<gene>
    <name evidence="3" type="ordered locus">SpiGrapes_2258</name>
</gene>
<dbReference type="OrthoDB" id="357801at2"/>
<dbReference type="PANTHER" id="PTHR34136:SF1">
    <property type="entry name" value="UDP-N-ACETYL-D-MANNOSAMINURONIC ACID TRANSFERASE"/>
    <property type="match status" value="1"/>
</dbReference>
<evidence type="ECO:0000313" key="3">
    <source>
        <dbReference type="EMBL" id="AEV30034.1"/>
    </source>
</evidence>
<dbReference type="GO" id="GO:0016758">
    <property type="term" value="F:hexosyltransferase activity"/>
    <property type="evidence" value="ECO:0007669"/>
    <property type="project" value="TreeGrafter"/>
</dbReference>
<proteinExistence type="predicted"/>
<dbReference type="CDD" id="cd06533">
    <property type="entry name" value="Glyco_transf_WecG_TagA"/>
    <property type="match status" value="1"/>
</dbReference>
<evidence type="ECO:0000256" key="2">
    <source>
        <dbReference type="ARBA" id="ARBA00022679"/>
    </source>
</evidence>
<sequence length="256" mass="28589">MDKTNPGIFFLLGIPILNITMAEALDLLFSSLTDQKETKEIHFVNAHCINVAAKQNDYLAILKNAEAIFPDGTGIRKAGEALKNPIIDNVNGTDMFPLLCERCAQEGKTIYLLGAGPSIAEKAAHWANAHAKKDIIAGFHDGFFSKDEEKGIVEAINASKADILLLAMGVPRQELWIHAQKNLLTVPVAMGVGGLFDFYSGSISRAPSWMRKTGIEWVWRLLMEPKRMWKRYIIGNAEFLLRINKIKRNRKKANNQ</sequence>
<dbReference type="PANTHER" id="PTHR34136">
    <property type="match status" value="1"/>
</dbReference>
<name>G8QSA4_SPHPG</name>
<keyword evidence="2" id="KW-0808">Transferase</keyword>
<dbReference type="AlphaFoldDB" id="G8QSA4"/>
<reference evidence="3 4" key="1">
    <citation type="submission" date="2011-11" db="EMBL/GenBank/DDBJ databases">
        <title>Complete sequence of Spirochaeta sp. grapes.</title>
        <authorList>
            <consortium name="US DOE Joint Genome Institute"/>
            <person name="Lucas S."/>
            <person name="Han J."/>
            <person name="Lapidus A."/>
            <person name="Cheng J.-F."/>
            <person name="Goodwin L."/>
            <person name="Pitluck S."/>
            <person name="Peters L."/>
            <person name="Ovchinnikova G."/>
            <person name="Munk A.C."/>
            <person name="Detter J.C."/>
            <person name="Han C."/>
            <person name="Tapia R."/>
            <person name="Land M."/>
            <person name="Hauser L."/>
            <person name="Kyrpides N."/>
            <person name="Ivanova N."/>
            <person name="Pagani I."/>
            <person name="Ritalahtilisa K."/>
            <person name="Loeffler F."/>
            <person name="Woyke T."/>
        </authorList>
    </citation>
    <scope>NUCLEOTIDE SEQUENCE [LARGE SCALE GENOMIC DNA]</scope>
    <source>
        <strain evidence="4">ATCC BAA-1885 / DSM 22778 / Grapes</strain>
    </source>
</reference>
<dbReference type="HOGENOM" id="CLU_063203_3_1_12"/>
<keyword evidence="1" id="KW-0328">Glycosyltransferase</keyword>
<dbReference type="EMBL" id="CP003155">
    <property type="protein sequence ID" value="AEV30034.1"/>
    <property type="molecule type" value="Genomic_DNA"/>
</dbReference>
<keyword evidence="4" id="KW-1185">Reference proteome</keyword>
<dbReference type="eggNOG" id="COG1922">
    <property type="taxonomic scope" value="Bacteria"/>
</dbReference>
<dbReference type="KEGG" id="sgp:SpiGrapes_2258"/>
<protein>
    <submittedName>
        <fullName evidence="3">Exopolysaccharide biosynthesis protein, WecB/TagA/CpsF family</fullName>
    </submittedName>
</protein>
<dbReference type="RefSeq" id="WP_014270875.1">
    <property type="nucleotide sequence ID" value="NC_016633.1"/>
</dbReference>
<evidence type="ECO:0000313" key="4">
    <source>
        <dbReference type="Proteomes" id="UP000005632"/>
    </source>
</evidence>